<evidence type="ECO:0000313" key="9">
    <source>
        <dbReference type="Proteomes" id="UP001163046"/>
    </source>
</evidence>
<dbReference type="PANTHER" id="PTHR11616">
    <property type="entry name" value="SODIUM/CHLORIDE DEPENDENT TRANSPORTER"/>
    <property type="match status" value="1"/>
</dbReference>
<dbReference type="GO" id="GO:0035725">
    <property type="term" value="P:sodium ion transmembrane transport"/>
    <property type="evidence" value="ECO:0007669"/>
    <property type="project" value="TreeGrafter"/>
</dbReference>
<evidence type="ECO:0000256" key="1">
    <source>
        <dbReference type="ARBA" id="ARBA00004141"/>
    </source>
</evidence>
<feature type="transmembrane region" description="Helical" evidence="7">
    <location>
        <begin position="249"/>
        <end position="272"/>
    </location>
</feature>
<dbReference type="AlphaFoldDB" id="A0A9W9ZE45"/>
<name>A0A9W9ZE45_9CNID</name>
<reference evidence="8" key="1">
    <citation type="submission" date="2023-01" db="EMBL/GenBank/DDBJ databases">
        <title>Genome assembly of the deep-sea coral Lophelia pertusa.</title>
        <authorList>
            <person name="Herrera S."/>
            <person name="Cordes E."/>
        </authorList>
    </citation>
    <scope>NUCLEOTIDE SEQUENCE</scope>
    <source>
        <strain evidence="8">USNM1676648</strain>
        <tissue evidence="8">Polyp</tissue>
    </source>
</reference>
<proteinExistence type="predicted"/>
<protein>
    <submittedName>
        <fullName evidence="8">Uncharacterized protein</fullName>
    </submittedName>
</protein>
<evidence type="ECO:0000313" key="8">
    <source>
        <dbReference type="EMBL" id="KAJ7380043.1"/>
    </source>
</evidence>
<feature type="binding site" evidence="6">
    <location>
        <position position="111"/>
    </location>
    <ligand>
        <name>Na(+)</name>
        <dbReference type="ChEBI" id="CHEBI:29101"/>
        <label>1</label>
    </ligand>
</feature>
<accession>A0A9W9ZE45</accession>
<evidence type="ECO:0000256" key="5">
    <source>
        <dbReference type="ARBA" id="ARBA00023136"/>
    </source>
</evidence>
<keyword evidence="6" id="KW-0479">Metal-binding</keyword>
<evidence type="ECO:0000256" key="3">
    <source>
        <dbReference type="ARBA" id="ARBA00022692"/>
    </source>
</evidence>
<dbReference type="Proteomes" id="UP001163046">
    <property type="component" value="Unassembled WGS sequence"/>
</dbReference>
<feature type="binding site" evidence="6">
    <location>
        <position position="108"/>
    </location>
    <ligand>
        <name>Na(+)</name>
        <dbReference type="ChEBI" id="CHEBI:29101"/>
        <label>1</label>
    </ligand>
</feature>
<dbReference type="SUPFAM" id="SSF161070">
    <property type="entry name" value="SNF-like"/>
    <property type="match status" value="1"/>
</dbReference>
<dbReference type="Pfam" id="PF00209">
    <property type="entry name" value="SNF"/>
    <property type="match status" value="1"/>
</dbReference>
<gene>
    <name evidence="8" type="ORF">OS493_010750</name>
</gene>
<organism evidence="8 9">
    <name type="scientific">Desmophyllum pertusum</name>
    <dbReference type="NCBI Taxonomy" id="174260"/>
    <lineage>
        <taxon>Eukaryota</taxon>
        <taxon>Metazoa</taxon>
        <taxon>Cnidaria</taxon>
        <taxon>Anthozoa</taxon>
        <taxon>Hexacorallia</taxon>
        <taxon>Scleractinia</taxon>
        <taxon>Caryophylliina</taxon>
        <taxon>Caryophylliidae</taxon>
        <taxon>Desmophyllum</taxon>
    </lineage>
</organism>
<keyword evidence="6" id="KW-0915">Sodium</keyword>
<dbReference type="EMBL" id="MU826354">
    <property type="protein sequence ID" value="KAJ7380043.1"/>
    <property type="molecule type" value="Genomic_DNA"/>
</dbReference>
<keyword evidence="2" id="KW-0813">Transport</keyword>
<dbReference type="InterPro" id="IPR037272">
    <property type="entry name" value="SNS_sf"/>
</dbReference>
<keyword evidence="3 7" id="KW-0812">Transmembrane</keyword>
<evidence type="ECO:0000256" key="7">
    <source>
        <dbReference type="SAM" id="Phobius"/>
    </source>
</evidence>
<dbReference type="InterPro" id="IPR000175">
    <property type="entry name" value="Na/ntran_symport"/>
</dbReference>
<feature type="binding site" evidence="6">
    <location>
        <position position="112"/>
    </location>
    <ligand>
        <name>Na(+)</name>
        <dbReference type="ChEBI" id="CHEBI:29101"/>
        <label>1</label>
    </ligand>
</feature>
<dbReference type="PROSITE" id="PS50267">
    <property type="entry name" value="NA_NEUROTRAN_SYMP_3"/>
    <property type="match status" value="1"/>
</dbReference>
<dbReference type="GO" id="GO:0046872">
    <property type="term" value="F:metal ion binding"/>
    <property type="evidence" value="ECO:0007669"/>
    <property type="project" value="UniProtKB-KW"/>
</dbReference>
<feature type="transmembrane region" description="Helical" evidence="7">
    <location>
        <begin position="216"/>
        <end position="237"/>
    </location>
</feature>
<feature type="transmembrane region" description="Helical" evidence="7">
    <location>
        <begin position="140"/>
        <end position="157"/>
    </location>
</feature>
<feature type="transmembrane region" description="Helical" evidence="7">
    <location>
        <begin position="37"/>
        <end position="62"/>
    </location>
</feature>
<keyword evidence="5 7" id="KW-0472">Membrane</keyword>
<feature type="binding site" evidence="6">
    <location>
        <position position="11"/>
    </location>
    <ligand>
        <name>Na(+)</name>
        <dbReference type="ChEBI" id="CHEBI:29101"/>
        <label>1</label>
    </ligand>
</feature>
<feature type="transmembrane region" description="Helical" evidence="7">
    <location>
        <begin position="93"/>
        <end position="110"/>
    </location>
</feature>
<comment type="subcellular location">
    <subcellularLocation>
        <location evidence="1">Membrane</location>
        <topology evidence="1">Multi-pass membrane protein</topology>
    </subcellularLocation>
</comment>
<feature type="binding site" evidence="6">
    <location>
        <position position="43"/>
    </location>
    <ligand>
        <name>Na(+)</name>
        <dbReference type="ChEBI" id="CHEBI:29101"/>
        <label>1</label>
    </ligand>
</feature>
<dbReference type="PRINTS" id="PR00176">
    <property type="entry name" value="NANEUSMPORT"/>
</dbReference>
<evidence type="ECO:0000256" key="6">
    <source>
        <dbReference type="PIRSR" id="PIRSR600175-1"/>
    </source>
</evidence>
<dbReference type="GO" id="GO:0005886">
    <property type="term" value="C:plasma membrane"/>
    <property type="evidence" value="ECO:0007669"/>
    <property type="project" value="TreeGrafter"/>
</dbReference>
<keyword evidence="4 7" id="KW-1133">Transmembrane helix</keyword>
<feature type="transmembrane region" description="Helical" evidence="7">
    <location>
        <begin position="177"/>
        <end position="195"/>
    </location>
</feature>
<dbReference type="PANTHER" id="PTHR11616:SF309">
    <property type="entry name" value="TRANSPORTER"/>
    <property type="match status" value="1"/>
</dbReference>
<comment type="caution">
    <text evidence="8">The sequence shown here is derived from an EMBL/GenBank/DDBJ whole genome shotgun (WGS) entry which is preliminary data.</text>
</comment>
<dbReference type="OrthoDB" id="6581954at2759"/>
<evidence type="ECO:0000256" key="2">
    <source>
        <dbReference type="ARBA" id="ARBA00022448"/>
    </source>
</evidence>
<keyword evidence="9" id="KW-1185">Reference proteome</keyword>
<dbReference type="GO" id="GO:0006865">
    <property type="term" value="P:amino acid transport"/>
    <property type="evidence" value="ECO:0007669"/>
    <property type="project" value="TreeGrafter"/>
</dbReference>
<evidence type="ECO:0000256" key="4">
    <source>
        <dbReference type="ARBA" id="ARBA00022989"/>
    </source>
</evidence>
<sequence>MARRRNTSVFSYSIGLGTLIALGSYNRFHHNCYRDSIIFACVNSGTSFYGGFVIFSVLGFMAQKQGVEVKDVAKGGPGLAFVAYPEAVAQMPLAPLWSVLFFFMVFLLGLDSEFVGIEGFVTAIVDQFPKHLRRGYRKEMFIGFMCVVWFLVGLSMVTKGGMFVFQLFDTYSASGSALLWVSLFQSIAIGWIYGGPRFYDDMENMLGFRINPWIRWCWAFLTPVFCLGVFIFSLVTYTPLKYDGYEYPVWGQAIGWIMALSSIMCIPVVMIYKIATTPGSFEQRWTVLTTPV</sequence>